<dbReference type="Proteomes" id="UP000504609">
    <property type="component" value="Unplaced"/>
</dbReference>
<dbReference type="PANTHER" id="PTHR48165">
    <property type="entry name" value="BNAC03G44900D PROTEIN"/>
    <property type="match status" value="1"/>
</dbReference>
<accession>A0A6J1ER34</accession>
<name>A0A6J1ER34_CUCMO</name>
<dbReference type="GeneID" id="111437033"/>
<dbReference type="PANTHER" id="PTHR48165:SF1">
    <property type="entry name" value="TRANSMEMBRANE PROTEIN"/>
    <property type="match status" value="1"/>
</dbReference>
<organism evidence="1 2">
    <name type="scientific">Cucurbita moschata</name>
    <name type="common">Winter crookneck squash</name>
    <name type="synonym">Cucurbita pepo var. moschata</name>
    <dbReference type="NCBI Taxonomy" id="3662"/>
    <lineage>
        <taxon>Eukaryota</taxon>
        <taxon>Viridiplantae</taxon>
        <taxon>Streptophyta</taxon>
        <taxon>Embryophyta</taxon>
        <taxon>Tracheophyta</taxon>
        <taxon>Spermatophyta</taxon>
        <taxon>Magnoliopsida</taxon>
        <taxon>eudicotyledons</taxon>
        <taxon>Gunneridae</taxon>
        <taxon>Pentapetalae</taxon>
        <taxon>rosids</taxon>
        <taxon>fabids</taxon>
        <taxon>Cucurbitales</taxon>
        <taxon>Cucurbitaceae</taxon>
        <taxon>Cucurbiteae</taxon>
        <taxon>Cucurbita</taxon>
    </lineage>
</organism>
<sequence>MWRLAAAVRSKLHNIRKSPRVADESMFSGGGVDGGGRVVDGGRRRERNSHGVSIIYNVLRTPFSFLSCFSHPHVNGVDGMWVSGEFARISEVNHLMVSDSMRYAILM</sequence>
<reference evidence="2" key="1">
    <citation type="submission" date="2025-08" db="UniProtKB">
        <authorList>
            <consortium name="RefSeq"/>
        </authorList>
    </citation>
    <scope>IDENTIFICATION</scope>
    <source>
        <tissue evidence="2">Young leaves</tissue>
    </source>
</reference>
<dbReference type="RefSeq" id="XP_022930627.1">
    <property type="nucleotide sequence ID" value="XM_023074859.1"/>
</dbReference>
<evidence type="ECO:0000313" key="2">
    <source>
        <dbReference type="RefSeq" id="XP_022930627.1"/>
    </source>
</evidence>
<dbReference type="KEGG" id="cmos:111437033"/>
<dbReference type="AlphaFoldDB" id="A0A6J1ER34"/>
<keyword evidence="1" id="KW-1185">Reference proteome</keyword>
<proteinExistence type="predicted"/>
<protein>
    <submittedName>
        <fullName evidence="2">Uncharacterized protein LOC111437033</fullName>
    </submittedName>
</protein>
<gene>
    <name evidence="2" type="primary">LOC111437033</name>
</gene>
<evidence type="ECO:0000313" key="1">
    <source>
        <dbReference type="Proteomes" id="UP000504609"/>
    </source>
</evidence>